<comment type="caution">
    <text evidence="1">The sequence shown here is derived from an EMBL/GenBank/DDBJ whole genome shotgun (WGS) entry which is preliminary data.</text>
</comment>
<dbReference type="RefSeq" id="WP_119653884.1">
    <property type="nucleotide sequence ID" value="NZ_JBHUOI010000075.1"/>
</dbReference>
<dbReference type="AlphaFoldDB" id="A0A418RA45"/>
<sequence length="210" mass="23533">MKHRIEQAGWNRQEHFAFFSQFEEPFFGVVADLDATRAYARAGELSVSFFQLYLHATLAAVQTVENLRYRINPDGQVDCYDQIHVSPTLARPDHTFGFGFVPYVPDLAEFGLGLAAEKELVRQTPGLCLSPRTARSDVIHFSAMPWIAFTGLTHARSFAHPDSIPKISVGRLRPEGNRQLMSVAINVHHGLADGYHVGLFLAELQRRLDG</sequence>
<evidence type="ECO:0000313" key="2">
    <source>
        <dbReference type="Proteomes" id="UP000284250"/>
    </source>
</evidence>
<dbReference type="SMART" id="SM01059">
    <property type="entry name" value="CAT"/>
    <property type="match status" value="1"/>
</dbReference>
<dbReference type="PANTHER" id="PTHR38474">
    <property type="entry name" value="SLR0299 PROTEIN"/>
    <property type="match status" value="1"/>
</dbReference>
<dbReference type="SUPFAM" id="SSF52777">
    <property type="entry name" value="CoA-dependent acyltransferases"/>
    <property type="match status" value="1"/>
</dbReference>
<dbReference type="EMBL" id="QYCN01000001">
    <property type="protein sequence ID" value="RIY14266.1"/>
    <property type="molecule type" value="Genomic_DNA"/>
</dbReference>
<dbReference type="Gene3D" id="3.30.559.10">
    <property type="entry name" value="Chloramphenicol acetyltransferase-like domain"/>
    <property type="match status" value="1"/>
</dbReference>
<gene>
    <name evidence="1" type="ORF">D0T11_00860</name>
</gene>
<dbReference type="Pfam" id="PF00302">
    <property type="entry name" value="CAT"/>
    <property type="match status" value="1"/>
</dbReference>
<dbReference type="Proteomes" id="UP000284250">
    <property type="component" value="Unassembled WGS sequence"/>
</dbReference>
<dbReference type="InterPro" id="IPR023213">
    <property type="entry name" value="CAT-like_dom_sf"/>
</dbReference>
<accession>A0A418RA45</accession>
<keyword evidence="2" id="KW-1185">Reference proteome</keyword>
<dbReference type="OrthoDB" id="9801766at2"/>
<keyword evidence="1" id="KW-0808">Transferase</keyword>
<organism evidence="1 2">
    <name type="scientific">Hymenobacter rubripertinctus</name>
    <dbReference type="NCBI Taxonomy" id="2029981"/>
    <lineage>
        <taxon>Bacteria</taxon>
        <taxon>Pseudomonadati</taxon>
        <taxon>Bacteroidota</taxon>
        <taxon>Cytophagia</taxon>
        <taxon>Cytophagales</taxon>
        <taxon>Hymenobacteraceae</taxon>
        <taxon>Hymenobacter</taxon>
    </lineage>
</organism>
<protein>
    <submittedName>
        <fullName evidence="1">Chloramphenicol acetyltransferase</fullName>
    </submittedName>
</protein>
<reference evidence="1 2" key="1">
    <citation type="submission" date="2019-01" db="EMBL/GenBank/DDBJ databases">
        <title>Hymenobacter humicola sp. nov., isolated from soils in Antarctica.</title>
        <authorList>
            <person name="Sedlacek I."/>
            <person name="Holochova P."/>
            <person name="Kralova S."/>
            <person name="Pantucek R."/>
            <person name="Stankova E."/>
            <person name="Vrbovska V."/>
            <person name="Kristofova L."/>
            <person name="Svec P."/>
            <person name="Busse H.-J."/>
        </authorList>
    </citation>
    <scope>NUCLEOTIDE SEQUENCE [LARGE SCALE GENOMIC DNA]</scope>
    <source>
        <strain evidence="1 2">CCM 8852</strain>
    </source>
</reference>
<proteinExistence type="predicted"/>
<dbReference type="InterPro" id="IPR001707">
    <property type="entry name" value="Cmp_AcTrfase"/>
</dbReference>
<dbReference type="GO" id="GO:0008811">
    <property type="term" value="F:chloramphenicol O-acetyltransferase activity"/>
    <property type="evidence" value="ECO:0007669"/>
    <property type="project" value="InterPro"/>
</dbReference>
<name>A0A418RA45_9BACT</name>
<dbReference type="PANTHER" id="PTHR38474:SF1">
    <property type="entry name" value="SLR0299 PROTEIN"/>
    <property type="match status" value="1"/>
</dbReference>
<evidence type="ECO:0000313" key="1">
    <source>
        <dbReference type="EMBL" id="RIY14266.1"/>
    </source>
</evidence>